<gene>
    <name evidence="9" type="ORF">AO440_001382</name>
</gene>
<feature type="domain" description="Xylanolytic transcriptional activator regulatory" evidence="8">
    <location>
        <begin position="325"/>
        <end position="585"/>
    </location>
</feature>
<feature type="compositionally biased region" description="Basic and acidic residues" evidence="7">
    <location>
        <begin position="31"/>
        <end position="54"/>
    </location>
</feature>
<dbReference type="Pfam" id="PF04082">
    <property type="entry name" value="Fungal_trans"/>
    <property type="match status" value="1"/>
</dbReference>
<feature type="compositionally biased region" description="Low complexity" evidence="7">
    <location>
        <begin position="179"/>
        <end position="191"/>
    </location>
</feature>
<evidence type="ECO:0000313" key="10">
    <source>
        <dbReference type="Proteomes" id="UP000054886"/>
    </source>
</evidence>
<dbReference type="VEuPathDB" id="FungiDB:GVI51_F06347"/>
<dbReference type="PANTHER" id="PTHR31668:SF4">
    <property type="entry name" value="TRANSCRIPTIONAL ACTIVATOR PROTEIN DAL81"/>
    <property type="match status" value="1"/>
</dbReference>
<evidence type="ECO:0000256" key="1">
    <source>
        <dbReference type="ARBA" id="ARBA00022723"/>
    </source>
</evidence>
<keyword evidence="6" id="KW-0539">Nucleus</keyword>
<feature type="compositionally biased region" description="Low complexity" evidence="7">
    <location>
        <begin position="208"/>
        <end position="221"/>
    </location>
</feature>
<dbReference type="OMA" id="QDATHIR"/>
<dbReference type="GO" id="GO:0003677">
    <property type="term" value="F:DNA binding"/>
    <property type="evidence" value="ECO:0007669"/>
    <property type="project" value="UniProtKB-KW"/>
</dbReference>
<dbReference type="GO" id="GO:0005634">
    <property type="term" value="C:nucleus"/>
    <property type="evidence" value="ECO:0007669"/>
    <property type="project" value="TreeGrafter"/>
</dbReference>
<keyword evidence="1" id="KW-0479">Metal-binding</keyword>
<evidence type="ECO:0000256" key="2">
    <source>
        <dbReference type="ARBA" id="ARBA00022833"/>
    </source>
</evidence>
<reference evidence="9 10" key="1">
    <citation type="submission" date="2015-10" db="EMBL/GenBank/DDBJ databases">
        <title>Draft genomes sequences of Candida glabrata isolates 1A, 1B, 2A, 2B, 3A and 3B.</title>
        <authorList>
            <person name="Haavelsrud O.E."/>
            <person name="Gaustad P."/>
        </authorList>
    </citation>
    <scope>NUCLEOTIDE SEQUENCE [LARGE SCALE GENOMIC DNA]</scope>
    <source>
        <strain evidence="9">910700640</strain>
    </source>
</reference>
<dbReference type="GO" id="GO:0008270">
    <property type="term" value="F:zinc ion binding"/>
    <property type="evidence" value="ECO:0007669"/>
    <property type="project" value="InterPro"/>
</dbReference>
<keyword evidence="2" id="KW-0862">Zinc</keyword>
<feature type="region of interest" description="Disordered" evidence="7">
    <location>
        <begin position="1"/>
        <end position="60"/>
    </location>
</feature>
<dbReference type="VEuPathDB" id="FungiDB:GWK60_F06325"/>
<dbReference type="GO" id="GO:0045944">
    <property type="term" value="P:positive regulation of transcription by RNA polymerase II"/>
    <property type="evidence" value="ECO:0007669"/>
    <property type="project" value="EnsemblFungi"/>
</dbReference>
<accession>A0A0W0CT94</accession>
<dbReference type="AlphaFoldDB" id="A0A0W0CT94"/>
<keyword evidence="3" id="KW-0805">Transcription regulation</keyword>
<dbReference type="GO" id="GO:0003713">
    <property type="term" value="F:transcription coactivator activity"/>
    <property type="evidence" value="ECO:0007669"/>
    <property type="project" value="EnsemblFungi"/>
</dbReference>
<keyword evidence="5" id="KW-0804">Transcription</keyword>
<dbReference type="GO" id="GO:0051123">
    <property type="term" value="P:RNA polymerase II preinitiation complex assembly"/>
    <property type="evidence" value="ECO:0007669"/>
    <property type="project" value="EnsemblFungi"/>
</dbReference>
<dbReference type="PANTHER" id="PTHR31668">
    <property type="entry name" value="GLUCOSE TRANSPORT TRANSCRIPTION REGULATOR RGT1-RELATED-RELATED"/>
    <property type="match status" value="1"/>
</dbReference>
<dbReference type="GO" id="GO:1901714">
    <property type="term" value="P:positive regulation of urea catabolic process"/>
    <property type="evidence" value="ECO:0007669"/>
    <property type="project" value="EnsemblFungi"/>
</dbReference>
<dbReference type="GO" id="GO:1901717">
    <property type="term" value="P:positive regulation of gamma-aminobutyric acid catabolic process"/>
    <property type="evidence" value="ECO:0007669"/>
    <property type="project" value="EnsemblFungi"/>
</dbReference>
<dbReference type="Proteomes" id="UP000054886">
    <property type="component" value="Unassembled WGS sequence"/>
</dbReference>
<sequence length="801" mass="90198">MDSGSGGNVNGNSGSPNGSDRTSGDLGSRQHFIDDGQSRIEDLLPEAHDNKDGGTAEGNDLLGFKENYDSFLSDLSNNGDKTKLHIDDQNPNFAELLSEYDSLVNDVFSPEAENKCDGCKKENVKCTTKSDMTGCYNCQEKHIHCSLDQRSPQDLGPVISRKRSNQSERSSIDLKRGKSSNFDSPSSFFNDIKSHSPQSVGKQNLNRSSSNKSHQSSVQYSPGSTKSQYNMMTQSRQSPQPPIQYPRSSFYLGSSSIYDTKLINSIKLDSIDQVQLSPTVALRRVAPNVQFMLKDDYNQEVYLKQEQEVDLVESLIYPHGKALVEMFFKLVHPYYPILHERVFLEKYSRSYRELTAPLLASIYSLALQWWDFHPGFIGFPKPDVIEKLNSIAFETFLNRIERPKLSMVQTGLLLLLCRSECTNNWVISSCLVALAEELGLGIECQEWRLPKWEKDLRKRLAWAVWAQDKWTALLESRHSHLILGRNWMVQMLSVSDLPINSPMITENEAESSIDIAIGAPMFQITPTMDDFKNGALIFQYYVSLSIILGEIMDTFYTLGSIHINTSIEQVLRLAKPLQLKLREWYRQLPPQLSMSKFESKKFNCNATLTLCYFTTEITLHRKIIASIKPDTPEEIKKVCRTAARTRLVAAVEFIRDLKSEHTNAFWFPSATGSIMLIGSFAALLYTSSESKEESKYLSDLVRHYIWILRVGSKTFDKFGHALTNMHALFVEIPGLLNNDVGDNEPEYKGKAPSYGSPPTSNKTFGGSNASSWQGSPSSFSKSHSNGPEKSFSRSDQASPSN</sequence>
<evidence type="ECO:0000256" key="5">
    <source>
        <dbReference type="ARBA" id="ARBA00023163"/>
    </source>
</evidence>
<feature type="region of interest" description="Disordered" evidence="7">
    <location>
        <begin position="741"/>
        <end position="801"/>
    </location>
</feature>
<dbReference type="CDD" id="cd12148">
    <property type="entry name" value="fungal_TF_MHR"/>
    <property type="match status" value="1"/>
</dbReference>
<dbReference type="GO" id="GO:0001080">
    <property type="term" value="P:nitrogen catabolite activation of transcription from RNA polymerase II promoter"/>
    <property type="evidence" value="ECO:0007669"/>
    <property type="project" value="TreeGrafter"/>
</dbReference>
<evidence type="ECO:0000256" key="6">
    <source>
        <dbReference type="ARBA" id="ARBA00023242"/>
    </source>
</evidence>
<dbReference type="EMBL" id="LLZZ01000140">
    <property type="protein sequence ID" value="KTB00275.1"/>
    <property type="molecule type" value="Genomic_DNA"/>
</dbReference>
<comment type="caution">
    <text evidence="9">The sequence shown here is derived from an EMBL/GenBank/DDBJ whole genome shotgun (WGS) entry which is preliminary data.</text>
</comment>
<organism evidence="9 10">
    <name type="scientific">Candida glabrata</name>
    <name type="common">Yeast</name>
    <name type="synonym">Torulopsis glabrata</name>
    <dbReference type="NCBI Taxonomy" id="5478"/>
    <lineage>
        <taxon>Eukaryota</taxon>
        <taxon>Fungi</taxon>
        <taxon>Dikarya</taxon>
        <taxon>Ascomycota</taxon>
        <taxon>Saccharomycotina</taxon>
        <taxon>Saccharomycetes</taxon>
        <taxon>Saccharomycetales</taxon>
        <taxon>Saccharomycetaceae</taxon>
        <taxon>Nakaseomyces</taxon>
    </lineage>
</organism>
<protein>
    <submittedName>
        <fullName evidence="9">Transcriptional activator protein DAL81</fullName>
    </submittedName>
</protein>
<feature type="compositionally biased region" description="Low complexity" evidence="7">
    <location>
        <begin position="10"/>
        <end position="19"/>
    </location>
</feature>
<evidence type="ECO:0000256" key="3">
    <source>
        <dbReference type="ARBA" id="ARBA00023015"/>
    </source>
</evidence>
<feature type="region of interest" description="Disordered" evidence="7">
    <location>
        <begin position="149"/>
        <end position="243"/>
    </location>
</feature>
<proteinExistence type="predicted"/>
<evidence type="ECO:0000256" key="4">
    <source>
        <dbReference type="ARBA" id="ARBA00023125"/>
    </source>
</evidence>
<dbReference type="InterPro" id="IPR007219">
    <property type="entry name" value="XnlR_reg_dom"/>
</dbReference>
<dbReference type="PhylomeDB" id="A0A0W0CT94"/>
<name>A0A0W0CT94_CANGB</name>
<evidence type="ECO:0000259" key="8">
    <source>
        <dbReference type="Pfam" id="PF04082"/>
    </source>
</evidence>
<evidence type="ECO:0000256" key="7">
    <source>
        <dbReference type="SAM" id="MobiDB-lite"/>
    </source>
</evidence>
<feature type="compositionally biased region" description="Polar residues" evidence="7">
    <location>
        <begin position="195"/>
        <end position="207"/>
    </location>
</feature>
<dbReference type="VEuPathDB" id="FungiDB:CAGL0F06743g"/>
<dbReference type="VEuPathDB" id="FungiDB:B1J91_F06743g"/>
<feature type="compositionally biased region" description="Polar residues" evidence="7">
    <location>
        <begin position="222"/>
        <end position="238"/>
    </location>
</feature>
<dbReference type="InterPro" id="IPR050797">
    <property type="entry name" value="Carb_Metab_Trans_Reg"/>
</dbReference>
<evidence type="ECO:0000313" key="9">
    <source>
        <dbReference type="EMBL" id="KTB00275.1"/>
    </source>
</evidence>
<feature type="compositionally biased region" description="Polar residues" evidence="7">
    <location>
        <begin position="756"/>
        <end position="801"/>
    </location>
</feature>
<keyword evidence="4" id="KW-0238">DNA-binding</keyword>